<dbReference type="PROSITE" id="PS51257">
    <property type="entry name" value="PROKAR_LIPOPROTEIN"/>
    <property type="match status" value="1"/>
</dbReference>
<proteinExistence type="predicted"/>
<accession>A0A383DQS6</accession>
<dbReference type="AlphaFoldDB" id="A0A383DQS6"/>
<dbReference type="EMBL" id="UINC01218948">
    <property type="protein sequence ID" value="SVE46198.1"/>
    <property type="molecule type" value="Genomic_DNA"/>
</dbReference>
<reference evidence="1" key="1">
    <citation type="submission" date="2018-05" db="EMBL/GenBank/DDBJ databases">
        <authorList>
            <person name="Lanie J.A."/>
            <person name="Ng W.-L."/>
            <person name="Kazmierczak K.M."/>
            <person name="Andrzejewski T.M."/>
            <person name="Davidsen T.M."/>
            <person name="Wayne K.J."/>
            <person name="Tettelin H."/>
            <person name="Glass J.I."/>
            <person name="Rusch D."/>
            <person name="Podicherti R."/>
            <person name="Tsui H.-C.T."/>
            <person name="Winkler M.E."/>
        </authorList>
    </citation>
    <scope>NUCLEOTIDE SEQUENCE</scope>
</reference>
<organism evidence="1">
    <name type="scientific">marine metagenome</name>
    <dbReference type="NCBI Taxonomy" id="408172"/>
    <lineage>
        <taxon>unclassified sequences</taxon>
        <taxon>metagenomes</taxon>
        <taxon>ecological metagenomes</taxon>
    </lineage>
</organism>
<gene>
    <name evidence="1" type="ORF">METZ01_LOCUS499052</name>
</gene>
<feature type="non-terminal residue" evidence="1">
    <location>
        <position position="111"/>
    </location>
</feature>
<protein>
    <submittedName>
        <fullName evidence="1">Uncharacterized protein</fullName>
    </submittedName>
</protein>
<name>A0A383DQS6_9ZZZZ</name>
<sequence>MKNTVARFILLITIFLTFVGCSSCATNSYFFGPGDLFREKRKSFIKIDILKNIFITKTSTAANLENYELDLRTSASGFIIGHDREITLVVRSAHVCTITFGNQINYFIPDY</sequence>
<evidence type="ECO:0000313" key="1">
    <source>
        <dbReference type="EMBL" id="SVE46198.1"/>
    </source>
</evidence>